<feature type="domain" description="4Fe-4S ferredoxin-type" evidence="10">
    <location>
        <begin position="43"/>
        <end position="75"/>
    </location>
</feature>
<dbReference type="InterPro" id="IPR013785">
    <property type="entry name" value="Aldolase_TIM"/>
</dbReference>
<evidence type="ECO:0000313" key="12">
    <source>
        <dbReference type="EMBL" id="GCB29648.1"/>
    </source>
</evidence>
<name>A0A401LDQ3_9FIRM</name>
<dbReference type="SFLD" id="SFLDG01118">
    <property type="entry name" value="activating_enzymes__group_2"/>
    <property type="match status" value="1"/>
</dbReference>
<dbReference type="Gene3D" id="3.30.70.20">
    <property type="match status" value="1"/>
</dbReference>
<dbReference type="OrthoDB" id="9782387at2"/>
<comment type="cofactor">
    <cofactor evidence="1">
        <name>[4Fe-4S] cluster</name>
        <dbReference type="ChEBI" id="CHEBI:49883"/>
    </cofactor>
</comment>
<comment type="caution">
    <text evidence="12">The sequence shown here is derived from an EMBL/GenBank/DDBJ whole genome shotgun (WGS) entry which is preliminary data.</text>
</comment>
<dbReference type="GO" id="GO:0046872">
    <property type="term" value="F:metal ion binding"/>
    <property type="evidence" value="ECO:0007669"/>
    <property type="project" value="UniProtKB-KW"/>
</dbReference>
<dbReference type="PROSITE" id="PS51379">
    <property type="entry name" value="4FE4S_FER_2"/>
    <property type="match status" value="2"/>
</dbReference>
<evidence type="ECO:0000256" key="8">
    <source>
        <dbReference type="ARBA" id="ARBA00023014"/>
    </source>
</evidence>
<evidence type="ECO:0000259" key="11">
    <source>
        <dbReference type="PROSITE" id="PS51918"/>
    </source>
</evidence>
<accession>A0A401LDQ3</accession>
<sequence>MKGYLMQMQPFSVNDGDGIRTTIFLAGCPLHCKWCANPEGLRQHPVVGFYARLCIGCGACAAVCPKGIGIDLNAEREKCVSCGACVAACPKGARKALVSLADADEIIAEAAKHQLFYRNSGGGITFSGGEATAQPELLEYLSSRLYDMGFSLDIESCGYFEFERVRSSLERMDLIFMDLKHMDSALHEKFTGVPNERILENIKRLAELSARVVIRIPTIEGVNADEENIRKSGEFVKKYLPRAEMELLPYHKFGFGKYEALGMDLPDAAFGTPTKEKMEHLKGILREIGISLADFK</sequence>
<dbReference type="SFLD" id="SFLDG01066">
    <property type="entry name" value="organic_radical-activating_enz"/>
    <property type="match status" value="1"/>
</dbReference>
<evidence type="ECO:0000256" key="9">
    <source>
        <dbReference type="ARBA" id="ARBA00047365"/>
    </source>
</evidence>
<keyword evidence="7" id="KW-0408">Iron</keyword>
<dbReference type="InterPro" id="IPR001989">
    <property type="entry name" value="Radical_activat_CS"/>
</dbReference>
<protein>
    <submittedName>
        <fullName evidence="12">Pyruvate formate lyase-activating protein</fullName>
    </submittedName>
</protein>
<proteinExistence type="inferred from homology"/>
<dbReference type="GO" id="GO:0016829">
    <property type="term" value="F:lyase activity"/>
    <property type="evidence" value="ECO:0007669"/>
    <property type="project" value="UniProtKB-KW"/>
</dbReference>
<feature type="domain" description="Radical SAM core" evidence="11">
    <location>
        <begin position="14"/>
        <end position="291"/>
    </location>
</feature>
<evidence type="ECO:0000256" key="1">
    <source>
        <dbReference type="ARBA" id="ARBA00001966"/>
    </source>
</evidence>
<evidence type="ECO:0000256" key="5">
    <source>
        <dbReference type="ARBA" id="ARBA00022723"/>
    </source>
</evidence>
<dbReference type="AlphaFoldDB" id="A0A401LDQ3"/>
<dbReference type="GO" id="GO:0016491">
    <property type="term" value="F:oxidoreductase activity"/>
    <property type="evidence" value="ECO:0007669"/>
    <property type="project" value="UniProtKB-KW"/>
</dbReference>
<dbReference type="SFLD" id="SFLDS00029">
    <property type="entry name" value="Radical_SAM"/>
    <property type="match status" value="1"/>
</dbReference>
<dbReference type="Pfam" id="PF00037">
    <property type="entry name" value="Fer4"/>
    <property type="match status" value="2"/>
</dbReference>
<dbReference type="InterPro" id="IPR034457">
    <property type="entry name" value="Organic_radical-activating"/>
</dbReference>
<keyword evidence="3" id="KW-0004">4Fe-4S</keyword>
<comment type="catalytic activity">
    <reaction evidence="9">
        <text>glycyl-[protein] + reduced [flavodoxin] + S-adenosyl-L-methionine = glycin-2-yl radical-[protein] + semiquinone [flavodoxin] + 5'-deoxyadenosine + L-methionine + H(+)</text>
        <dbReference type="Rhea" id="RHEA:61976"/>
        <dbReference type="Rhea" id="RHEA-COMP:10622"/>
        <dbReference type="Rhea" id="RHEA-COMP:14480"/>
        <dbReference type="Rhea" id="RHEA-COMP:15993"/>
        <dbReference type="Rhea" id="RHEA-COMP:15994"/>
        <dbReference type="ChEBI" id="CHEBI:15378"/>
        <dbReference type="ChEBI" id="CHEBI:17319"/>
        <dbReference type="ChEBI" id="CHEBI:29947"/>
        <dbReference type="ChEBI" id="CHEBI:32722"/>
        <dbReference type="ChEBI" id="CHEBI:57618"/>
        <dbReference type="ChEBI" id="CHEBI:57844"/>
        <dbReference type="ChEBI" id="CHEBI:59789"/>
        <dbReference type="ChEBI" id="CHEBI:140311"/>
    </reaction>
</comment>
<evidence type="ECO:0000259" key="10">
    <source>
        <dbReference type="PROSITE" id="PS51379"/>
    </source>
</evidence>
<dbReference type="PIRSF" id="PIRSF000371">
    <property type="entry name" value="PFL_act_enz"/>
    <property type="match status" value="1"/>
</dbReference>
<dbReference type="Pfam" id="PF04055">
    <property type="entry name" value="Radical_SAM"/>
    <property type="match status" value="1"/>
</dbReference>
<dbReference type="InterPro" id="IPR012839">
    <property type="entry name" value="Organic_radical_activase"/>
</dbReference>
<evidence type="ECO:0000256" key="6">
    <source>
        <dbReference type="ARBA" id="ARBA00023002"/>
    </source>
</evidence>
<dbReference type="SUPFAM" id="SSF54862">
    <property type="entry name" value="4Fe-4S ferredoxins"/>
    <property type="match status" value="1"/>
</dbReference>
<keyword evidence="4" id="KW-0949">S-adenosyl-L-methionine</keyword>
<evidence type="ECO:0000256" key="4">
    <source>
        <dbReference type="ARBA" id="ARBA00022691"/>
    </source>
</evidence>
<dbReference type="PROSITE" id="PS51918">
    <property type="entry name" value="RADICAL_SAM"/>
    <property type="match status" value="1"/>
</dbReference>
<dbReference type="GO" id="GO:0051539">
    <property type="term" value="F:4 iron, 4 sulfur cluster binding"/>
    <property type="evidence" value="ECO:0007669"/>
    <property type="project" value="UniProtKB-KW"/>
</dbReference>
<keyword evidence="12" id="KW-0456">Lyase</keyword>
<gene>
    <name evidence="12" type="primary">pflC</name>
    <name evidence="12" type="ORF">KGMB03357_13090</name>
</gene>
<dbReference type="PROSITE" id="PS01087">
    <property type="entry name" value="RADICAL_ACTIVATING"/>
    <property type="match status" value="1"/>
</dbReference>
<dbReference type="InterPro" id="IPR017900">
    <property type="entry name" value="4Fe4S_Fe_S_CS"/>
</dbReference>
<dbReference type="SUPFAM" id="SSF102114">
    <property type="entry name" value="Radical SAM enzymes"/>
    <property type="match status" value="1"/>
</dbReference>
<dbReference type="InterPro" id="IPR007197">
    <property type="entry name" value="rSAM"/>
</dbReference>
<feature type="domain" description="4Fe-4S ferredoxin-type" evidence="10">
    <location>
        <begin position="76"/>
        <end position="99"/>
    </location>
</feature>
<dbReference type="PANTHER" id="PTHR30352:SF4">
    <property type="entry name" value="PYRUVATE FORMATE-LYASE 2-ACTIVATING ENZYME"/>
    <property type="match status" value="1"/>
</dbReference>
<comment type="similarity">
    <text evidence="2">Belongs to the organic radical-activating enzymes family.</text>
</comment>
<dbReference type="InterPro" id="IPR017896">
    <property type="entry name" value="4Fe4S_Fe-S-bd"/>
</dbReference>
<dbReference type="Proteomes" id="UP000287361">
    <property type="component" value="Unassembled WGS sequence"/>
</dbReference>
<dbReference type="InterPro" id="IPR040074">
    <property type="entry name" value="BssD/PflA/YjjW"/>
</dbReference>
<dbReference type="EMBL" id="BHVZ01000002">
    <property type="protein sequence ID" value="GCB29648.1"/>
    <property type="molecule type" value="Genomic_DNA"/>
</dbReference>
<keyword evidence="13" id="KW-1185">Reference proteome</keyword>
<evidence type="ECO:0000313" key="13">
    <source>
        <dbReference type="Proteomes" id="UP000287361"/>
    </source>
</evidence>
<evidence type="ECO:0000256" key="3">
    <source>
        <dbReference type="ARBA" id="ARBA00022485"/>
    </source>
</evidence>
<dbReference type="PANTHER" id="PTHR30352">
    <property type="entry name" value="PYRUVATE FORMATE-LYASE-ACTIVATING ENZYME"/>
    <property type="match status" value="1"/>
</dbReference>
<reference evidence="12 13" key="1">
    <citation type="submission" date="2018-10" db="EMBL/GenBank/DDBJ databases">
        <title>Draft Genome Sequence of Anaerotignum sp. KCTC 15736.</title>
        <authorList>
            <person name="Choi S.H."/>
            <person name="Kim J.S."/>
            <person name="Kang S.W."/>
            <person name="Lee J.S."/>
            <person name="Park S.H."/>
        </authorList>
    </citation>
    <scope>NUCLEOTIDE SEQUENCE [LARGE SCALE GENOMIC DNA]</scope>
    <source>
        <strain evidence="12 13">KCTC 15736</strain>
    </source>
</reference>
<keyword evidence="12" id="KW-0670">Pyruvate</keyword>
<dbReference type="InterPro" id="IPR058240">
    <property type="entry name" value="rSAM_sf"/>
</dbReference>
<keyword evidence="8" id="KW-0411">Iron-sulfur</keyword>
<dbReference type="CDD" id="cd01335">
    <property type="entry name" value="Radical_SAM"/>
    <property type="match status" value="1"/>
</dbReference>
<evidence type="ECO:0000256" key="7">
    <source>
        <dbReference type="ARBA" id="ARBA00023004"/>
    </source>
</evidence>
<dbReference type="Gene3D" id="3.20.20.70">
    <property type="entry name" value="Aldolase class I"/>
    <property type="match status" value="1"/>
</dbReference>
<dbReference type="NCBIfam" id="TIGR02494">
    <property type="entry name" value="PFLE_PFLC"/>
    <property type="match status" value="1"/>
</dbReference>
<keyword evidence="5" id="KW-0479">Metal-binding</keyword>
<keyword evidence="6" id="KW-0560">Oxidoreductase</keyword>
<dbReference type="PROSITE" id="PS00198">
    <property type="entry name" value="4FE4S_FER_1"/>
    <property type="match status" value="1"/>
</dbReference>
<evidence type="ECO:0000256" key="2">
    <source>
        <dbReference type="ARBA" id="ARBA00009777"/>
    </source>
</evidence>
<organism evidence="12 13">
    <name type="scientific">Anaerotignum faecicola</name>
    <dbReference type="NCBI Taxonomy" id="2358141"/>
    <lineage>
        <taxon>Bacteria</taxon>
        <taxon>Bacillati</taxon>
        <taxon>Bacillota</taxon>
        <taxon>Clostridia</taxon>
        <taxon>Lachnospirales</taxon>
        <taxon>Anaerotignaceae</taxon>
        <taxon>Anaerotignum</taxon>
    </lineage>
</organism>